<organism evidence="1">
    <name type="scientific">marine sediment metagenome</name>
    <dbReference type="NCBI Taxonomy" id="412755"/>
    <lineage>
        <taxon>unclassified sequences</taxon>
        <taxon>metagenomes</taxon>
        <taxon>ecological metagenomes</taxon>
    </lineage>
</organism>
<sequence length="279" mass="27734">MIGMKAKGWLLLVAAAVAVAALALLPSPGRAPAQATATVTIGSAAVNEGDNATVTLEVLDAAFLGAWILDVVYDPAVVSPAISGTADGTGASSTLVDNEATFLGTVTSSMKVILRPGDGTQEIGTITSVSSDTTLNVFPSWTTPPQAGVDAYAVMLCKQFSGSVCNTIYASDTIRVTGASATGLLGDHPLAEITFQAIGSGGQSSTLDVVIQQFTDTVGGDLAVTDSDGSITITTPVVTVPGEIQEALIDADISTAAVTTTTGTASDGGPLITGALATA</sequence>
<evidence type="ECO:0008006" key="2">
    <source>
        <dbReference type="Google" id="ProtNLM"/>
    </source>
</evidence>
<dbReference type="AlphaFoldDB" id="A0A0F8Y0J8"/>
<evidence type="ECO:0000313" key="1">
    <source>
        <dbReference type="EMBL" id="KKK47759.1"/>
    </source>
</evidence>
<feature type="non-terminal residue" evidence="1">
    <location>
        <position position="279"/>
    </location>
</feature>
<reference evidence="1" key="1">
    <citation type="journal article" date="2015" name="Nature">
        <title>Complex archaea that bridge the gap between prokaryotes and eukaryotes.</title>
        <authorList>
            <person name="Spang A."/>
            <person name="Saw J.H."/>
            <person name="Jorgensen S.L."/>
            <person name="Zaremba-Niedzwiedzka K."/>
            <person name="Martijn J."/>
            <person name="Lind A.E."/>
            <person name="van Eijk R."/>
            <person name="Schleper C."/>
            <person name="Guy L."/>
            <person name="Ettema T.J."/>
        </authorList>
    </citation>
    <scope>NUCLEOTIDE SEQUENCE</scope>
</reference>
<proteinExistence type="predicted"/>
<protein>
    <recommendedName>
        <fullName evidence="2">Cohesin domain-containing protein</fullName>
    </recommendedName>
</protein>
<dbReference type="EMBL" id="LAZR01069409">
    <property type="protein sequence ID" value="KKK47759.1"/>
    <property type="molecule type" value="Genomic_DNA"/>
</dbReference>
<gene>
    <name evidence="1" type="ORF">LCGC14_3151940</name>
</gene>
<accession>A0A0F8Y0J8</accession>
<name>A0A0F8Y0J8_9ZZZZ</name>
<comment type="caution">
    <text evidence="1">The sequence shown here is derived from an EMBL/GenBank/DDBJ whole genome shotgun (WGS) entry which is preliminary data.</text>
</comment>
<dbReference type="Gene3D" id="2.60.40.680">
    <property type="match status" value="1"/>
</dbReference>